<dbReference type="SUPFAM" id="SSF48452">
    <property type="entry name" value="TPR-like"/>
    <property type="match status" value="1"/>
</dbReference>
<dbReference type="InterPro" id="IPR041664">
    <property type="entry name" value="AAA_16"/>
</dbReference>
<gene>
    <name evidence="7" type="ORF">WCD74_01620</name>
</gene>
<dbReference type="InterPro" id="IPR011990">
    <property type="entry name" value="TPR-like_helical_dom_sf"/>
</dbReference>
<sequence length="1025" mass="108522">MRLRTLLAHLALTPGRAVPGGTLVDGCWGTELPRRPSAALQVLMTRLRKRFSDPTTPLVSSAGGYVLRLDDDDVDLVRFLRAAADALDPNATDQAIDAAERALELWGEPFAGCLPSERLETAAVQARERFLRVLERLADARLERDAPGDAEAAAEAVLPHLPGHRDRERLVAAGMRALHRLGRTVEALAAFAETRRALRVDHGVDPGPALRELEAALLASPRRPAPSRQDAVVGREDLLAAVRQRLDDPDRGGVVLVVGEAGIGKTSLLRASREEARVRGASTGYGAWNEADTPLTAWVEGLRDLGAPVPARDPEFARTVRRVLHLRAGDAPLLLTLDDAHRADSASLGSLLTLARRGLPSGVVVIVAAREPDAVAHPRWEETRADLVRLPGVDELTVRELGRAAVAELLELRGHVPDDEAAAALWRRSAGHPLHLAALLDTLDVDEPGVPDRLRPLLAYQLARLPADCREVLEALAVLEPVSVDALGEVLGQDSRRLLQSLRPAADLGLVVPDGAGYAFRHELTAAAAREPVPEPERAHLHRTRLAHLPDDAEPFERLRHAVGAVPMVSPHVVADARVAAAAAAKERGALVEALALLESTADASDPHAARVAHGLVLQALGQGDESDDLLDAVLADPSAPVPALVDAAVGADATGISVAGRPRRLARLQRVRRLPLDRGDRVRVLRALIVEQEQFLGDAEADAMPELLALAEAVPDDARLQAEVALLRGNQLNDEPVTVRERIRHAERAHGLAVRTGDRELRLEAEELLVAALLAAGRVDDAEALRAGLRVAADRRRHARSIWACLLVDASLQLARGETDAAVAGADLARDRGIDLGIPDAFGAYGVQLAARHLLAGTLPSLDGLPAGAAAFYPHVAAWAAVAAADAAQAGDATAAAAHLAEWTRRREGRPFRMFDRPGLCCAAVAAFALGDVEVARTVLAGLPPDPGAVVVVGIGAAILGPVATFQGLALLAAGDGEAARQSFKVAADLAGRLGWTPWTDAAVALGRYAESGAGPLPFGLRRL</sequence>
<dbReference type="RefSeq" id="WP_337693066.1">
    <property type="nucleotide sequence ID" value="NZ_JBBEGN010000001.1"/>
</dbReference>
<dbReference type="InterPro" id="IPR051677">
    <property type="entry name" value="AfsR-DnrI-RedD_regulator"/>
</dbReference>
<dbReference type="InterPro" id="IPR005158">
    <property type="entry name" value="BTAD"/>
</dbReference>
<dbReference type="Pfam" id="PF13191">
    <property type="entry name" value="AAA_16"/>
    <property type="match status" value="1"/>
</dbReference>
<dbReference type="SUPFAM" id="SSF52540">
    <property type="entry name" value="P-loop containing nucleoside triphosphate hydrolases"/>
    <property type="match status" value="1"/>
</dbReference>
<evidence type="ECO:0000256" key="1">
    <source>
        <dbReference type="ARBA" id="ARBA00005820"/>
    </source>
</evidence>
<evidence type="ECO:0000256" key="2">
    <source>
        <dbReference type="ARBA" id="ARBA00023015"/>
    </source>
</evidence>
<dbReference type="InterPro" id="IPR016032">
    <property type="entry name" value="Sig_transdc_resp-reg_C-effctor"/>
</dbReference>
<dbReference type="Pfam" id="PF03704">
    <property type="entry name" value="BTAD"/>
    <property type="match status" value="1"/>
</dbReference>
<feature type="domain" description="OmpR/PhoB-type" evidence="6">
    <location>
        <begin position="1"/>
        <end position="69"/>
    </location>
</feature>
<feature type="DNA-binding region" description="OmpR/PhoB-type" evidence="5">
    <location>
        <begin position="1"/>
        <end position="69"/>
    </location>
</feature>
<dbReference type="Gene3D" id="1.10.10.10">
    <property type="entry name" value="Winged helix-like DNA-binding domain superfamily/Winged helix DNA-binding domain"/>
    <property type="match status" value="1"/>
</dbReference>
<dbReference type="PROSITE" id="PS51755">
    <property type="entry name" value="OMPR_PHOB"/>
    <property type="match status" value="1"/>
</dbReference>
<evidence type="ECO:0000313" key="7">
    <source>
        <dbReference type="EMBL" id="MEJ2866444.1"/>
    </source>
</evidence>
<evidence type="ECO:0000256" key="5">
    <source>
        <dbReference type="PROSITE-ProRule" id="PRU01091"/>
    </source>
</evidence>
<dbReference type="EMBL" id="JBBEGN010000001">
    <property type="protein sequence ID" value="MEJ2866444.1"/>
    <property type="molecule type" value="Genomic_DNA"/>
</dbReference>
<comment type="caution">
    <text evidence="7">The sequence shown here is derived from an EMBL/GenBank/DDBJ whole genome shotgun (WGS) entry which is preliminary data.</text>
</comment>
<keyword evidence="2" id="KW-0805">Transcription regulation</keyword>
<keyword evidence="4" id="KW-0804">Transcription</keyword>
<evidence type="ECO:0000256" key="4">
    <source>
        <dbReference type="ARBA" id="ARBA00023163"/>
    </source>
</evidence>
<dbReference type="InterPro" id="IPR027417">
    <property type="entry name" value="P-loop_NTPase"/>
</dbReference>
<comment type="similarity">
    <text evidence="1">Belongs to the AfsR/DnrI/RedD regulatory family.</text>
</comment>
<reference evidence="7 8" key="1">
    <citation type="submission" date="2024-03" db="EMBL/GenBank/DDBJ databases">
        <title>Actinomycetospora sp. OC33-EN08, a novel actinomycete isolated from wild orchid (Aerides multiflora).</title>
        <authorList>
            <person name="Suriyachadkun C."/>
        </authorList>
    </citation>
    <scope>NUCLEOTIDE SEQUENCE [LARGE SCALE GENOMIC DNA]</scope>
    <source>
        <strain evidence="7 8">OC33-EN08</strain>
    </source>
</reference>
<accession>A0ABU8MHN5</accession>
<dbReference type="Gene3D" id="1.25.40.10">
    <property type="entry name" value="Tetratricopeptide repeat domain"/>
    <property type="match status" value="1"/>
</dbReference>
<proteinExistence type="inferred from homology"/>
<dbReference type="PANTHER" id="PTHR35807">
    <property type="entry name" value="TRANSCRIPTIONAL REGULATOR REDD-RELATED"/>
    <property type="match status" value="1"/>
</dbReference>
<dbReference type="InterPro" id="IPR036388">
    <property type="entry name" value="WH-like_DNA-bd_sf"/>
</dbReference>
<keyword evidence="8" id="KW-1185">Reference proteome</keyword>
<organism evidence="7 8">
    <name type="scientific">Actinomycetospora aurantiaca</name>
    <dbReference type="NCBI Taxonomy" id="3129233"/>
    <lineage>
        <taxon>Bacteria</taxon>
        <taxon>Bacillati</taxon>
        <taxon>Actinomycetota</taxon>
        <taxon>Actinomycetes</taxon>
        <taxon>Pseudonocardiales</taxon>
        <taxon>Pseudonocardiaceae</taxon>
        <taxon>Actinomycetospora</taxon>
    </lineage>
</organism>
<name>A0ABU8MHN5_9PSEU</name>
<evidence type="ECO:0000313" key="8">
    <source>
        <dbReference type="Proteomes" id="UP001385809"/>
    </source>
</evidence>
<keyword evidence="3 5" id="KW-0238">DNA-binding</keyword>
<dbReference type="PANTHER" id="PTHR35807:SF1">
    <property type="entry name" value="TRANSCRIPTIONAL REGULATOR REDD"/>
    <property type="match status" value="1"/>
</dbReference>
<dbReference type="Proteomes" id="UP001385809">
    <property type="component" value="Unassembled WGS sequence"/>
</dbReference>
<dbReference type="SUPFAM" id="SSF46894">
    <property type="entry name" value="C-terminal effector domain of the bipartite response regulators"/>
    <property type="match status" value="1"/>
</dbReference>
<dbReference type="SMART" id="SM01043">
    <property type="entry name" value="BTAD"/>
    <property type="match status" value="1"/>
</dbReference>
<dbReference type="InterPro" id="IPR001867">
    <property type="entry name" value="OmpR/PhoB-type_DNA-bd"/>
</dbReference>
<protein>
    <submittedName>
        <fullName evidence="7">BTAD domain-containing putative transcriptional regulator</fullName>
    </submittedName>
</protein>
<evidence type="ECO:0000259" key="6">
    <source>
        <dbReference type="PROSITE" id="PS51755"/>
    </source>
</evidence>
<evidence type="ECO:0000256" key="3">
    <source>
        <dbReference type="ARBA" id="ARBA00023125"/>
    </source>
</evidence>